<protein>
    <submittedName>
        <fullName evidence="4">Rhamnose-binding lectin</fullName>
    </submittedName>
</protein>
<evidence type="ECO:0000259" key="3">
    <source>
        <dbReference type="PROSITE" id="PS50228"/>
    </source>
</evidence>
<keyword evidence="1" id="KW-0812">Transmembrane</keyword>
<keyword evidence="2" id="KW-0732">Signal</keyword>
<dbReference type="InterPro" id="IPR000922">
    <property type="entry name" value="Lectin_gal-bd_dom"/>
</dbReference>
<organism evidence="4 5">
    <name type="scientific">Holothuria leucospilota</name>
    <name type="common">Black long sea cucumber</name>
    <name type="synonym">Mertensiothuria leucospilota</name>
    <dbReference type="NCBI Taxonomy" id="206669"/>
    <lineage>
        <taxon>Eukaryota</taxon>
        <taxon>Metazoa</taxon>
        <taxon>Echinodermata</taxon>
        <taxon>Eleutherozoa</taxon>
        <taxon>Echinozoa</taxon>
        <taxon>Holothuroidea</taxon>
        <taxon>Aspidochirotacea</taxon>
        <taxon>Aspidochirotida</taxon>
        <taxon>Holothuriidae</taxon>
        <taxon>Holothuria</taxon>
    </lineage>
</organism>
<keyword evidence="1" id="KW-1133">Transmembrane helix</keyword>
<feature type="signal peptide" evidence="2">
    <location>
        <begin position="1"/>
        <end position="22"/>
    </location>
</feature>
<gene>
    <name evidence="4" type="ORF">HOLleu_23980</name>
</gene>
<accession>A0A9Q1BVK7</accession>
<dbReference type="Gene3D" id="2.60.120.740">
    <property type="match status" value="1"/>
</dbReference>
<feature type="chain" id="PRO_5040494690" evidence="2">
    <location>
        <begin position="23"/>
        <end position="287"/>
    </location>
</feature>
<dbReference type="EMBL" id="JAIZAY010000011">
    <property type="protein sequence ID" value="KAJ8033662.1"/>
    <property type="molecule type" value="Genomic_DNA"/>
</dbReference>
<evidence type="ECO:0000256" key="1">
    <source>
        <dbReference type="SAM" id="Phobius"/>
    </source>
</evidence>
<feature type="transmembrane region" description="Helical" evidence="1">
    <location>
        <begin position="177"/>
        <end position="202"/>
    </location>
</feature>
<name>A0A9Q1BVK7_HOLLE</name>
<sequence length="287" mass="32100">MFSWHHLLVTILSVLVPCLFHCEEINMVVLCQHQTKTVSCPNNSSIKILSASYGYNGSNTAARRLCDDWISLNNLIPWRDNDDTQCHEPRSTDILTNLCNGHSACEVVASNDVFGNPCKGVVKYLEFIYICYKDLYDMDFAAGKVGDKGENASYEENDDDDDNDDGEGVENGVSSVVAVYVTVPVIVIVTIVILTIGVTYFLRNKRTTKNKQNNGNILKCTYVKGSVNLEYEIVESRRQNSTTDSSIQMPHYESFIHVDSNNLEYAYAVDTGPVCWSDAKATYLIVK</sequence>
<evidence type="ECO:0000313" key="4">
    <source>
        <dbReference type="EMBL" id="KAJ8033662.1"/>
    </source>
</evidence>
<feature type="domain" description="SUEL-type lectin" evidence="3">
    <location>
        <begin position="30"/>
        <end position="132"/>
    </location>
</feature>
<dbReference type="CDD" id="cd22827">
    <property type="entry name" value="Gal_Rha_Lectin_SUL-I-like"/>
    <property type="match status" value="1"/>
</dbReference>
<dbReference type="Pfam" id="PF02140">
    <property type="entry name" value="SUEL_Lectin"/>
    <property type="match status" value="1"/>
</dbReference>
<keyword evidence="1" id="KW-0472">Membrane</keyword>
<reference evidence="4" key="1">
    <citation type="submission" date="2021-10" db="EMBL/GenBank/DDBJ databases">
        <title>Tropical sea cucumber genome reveals ecological adaptation and Cuvierian tubules defense mechanism.</title>
        <authorList>
            <person name="Chen T."/>
        </authorList>
    </citation>
    <scope>NUCLEOTIDE SEQUENCE</scope>
    <source>
        <strain evidence="4">Nanhai2018</strain>
        <tissue evidence="4">Muscle</tissue>
    </source>
</reference>
<evidence type="ECO:0000313" key="5">
    <source>
        <dbReference type="Proteomes" id="UP001152320"/>
    </source>
</evidence>
<dbReference type="Proteomes" id="UP001152320">
    <property type="component" value="Chromosome 11"/>
</dbReference>
<dbReference type="OrthoDB" id="1100386at2759"/>
<comment type="caution">
    <text evidence="4">The sequence shown here is derived from an EMBL/GenBank/DDBJ whole genome shotgun (WGS) entry which is preliminary data.</text>
</comment>
<dbReference type="PANTHER" id="PTHR46780">
    <property type="entry name" value="PROTEIN EVA-1"/>
    <property type="match status" value="1"/>
</dbReference>
<dbReference type="PROSITE" id="PS50228">
    <property type="entry name" value="SUEL_LECTIN"/>
    <property type="match status" value="1"/>
</dbReference>
<dbReference type="AlphaFoldDB" id="A0A9Q1BVK7"/>
<dbReference type="GO" id="GO:0030246">
    <property type="term" value="F:carbohydrate binding"/>
    <property type="evidence" value="ECO:0007669"/>
    <property type="project" value="InterPro"/>
</dbReference>
<dbReference type="InterPro" id="IPR043159">
    <property type="entry name" value="Lectin_gal-bd_sf"/>
</dbReference>
<proteinExistence type="predicted"/>
<evidence type="ECO:0000256" key="2">
    <source>
        <dbReference type="SAM" id="SignalP"/>
    </source>
</evidence>
<keyword evidence="5" id="KW-1185">Reference proteome</keyword>